<comment type="caution">
    <text evidence="3">The sequence shown here is derived from an EMBL/GenBank/DDBJ whole genome shotgun (WGS) entry which is preliminary data.</text>
</comment>
<accession>A0ABV7PW39</accession>
<evidence type="ECO:0000313" key="4">
    <source>
        <dbReference type="Proteomes" id="UP001595712"/>
    </source>
</evidence>
<dbReference type="RefSeq" id="WP_387970335.1">
    <property type="nucleotide sequence ID" value="NZ_JBHRWO010000004.1"/>
</dbReference>
<dbReference type="Pfam" id="PF03374">
    <property type="entry name" value="ANT"/>
    <property type="match status" value="1"/>
</dbReference>
<sequence>MTITPNPHTDLRRPRGLTNRDLALMVLEEADRADTAESHLEALAPAAESWHRLASARGTFSAADAAKILSRDPAIALGQNRLFRALEDLHWAYRQRRDRAWRARQSAVDSGWLTEIPQSHHHPRTGELLLDAPQLRITLKGLSELRQRLGTSDPLPLKEARDSGRAVPTRPEDNRP</sequence>
<dbReference type="InterPro" id="IPR005039">
    <property type="entry name" value="Ant_C"/>
</dbReference>
<organism evidence="3 4">
    <name type="scientific">Glycomyces rhizosphaerae</name>
    <dbReference type="NCBI Taxonomy" id="2054422"/>
    <lineage>
        <taxon>Bacteria</taxon>
        <taxon>Bacillati</taxon>
        <taxon>Actinomycetota</taxon>
        <taxon>Actinomycetes</taxon>
        <taxon>Glycomycetales</taxon>
        <taxon>Glycomycetaceae</taxon>
        <taxon>Glycomyces</taxon>
    </lineage>
</organism>
<gene>
    <name evidence="3" type="ORF">ACFO8M_03110</name>
</gene>
<feature type="region of interest" description="Disordered" evidence="1">
    <location>
        <begin position="148"/>
        <end position="176"/>
    </location>
</feature>
<dbReference type="Proteomes" id="UP001595712">
    <property type="component" value="Unassembled WGS sequence"/>
</dbReference>
<proteinExistence type="predicted"/>
<evidence type="ECO:0000259" key="2">
    <source>
        <dbReference type="Pfam" id="PF03374"/>
    </source>
</evidence>
<feature type="domain" description="Antirepressor protein C-terminal" evidence="2">
    <location>
        <begin position="37"/>
        <end position="150"/>
    </location>
</feature>
<evidence type="ECO:0000256" key="1">
    <source>
        <dbReference type="SAM" id="MobiDB-lite"/>
    </source>
</evidence>
<evidence type="ECO:0000313" key="3">
    <source>
        <dbReference type="EMBL" id="MFC3491475.1"/>
    </source>
</evidence>
<protein>
    <submittedName>
        <fullName evidence="3">Phage antirepressor KilAC domain-containing protein</fullName>
    </submittedName>
</protein>
<name>A0ABV7PW39_9ACTN</name>
<dbReference type="EMBL" id="JBHRWO010000004">
    <property type="protein sequence ID" value="MFC3491475.1"/>
    <property type="molecule type" value="Genomic_DNA"/>
</dbReference>
<reference evidence="4" key="1">
    <citation type="journal article" date="2019" name="Int. J. Syst. Evol. Microbiol.">
        <title>The Global Catalogue of Microorganisms (GCM) 10K type strain sequencing project: providing services to taxonomists for standard genome sequencing and annotation.</title>
        <authorList>
            <consortium name="The Broad Institute Genomics Platform"/>
            <consortium name="The Broad Institute Genome Sequencing Center for Infectious Disease"/>
            <person name="Wu L."/>
            <person name="Ma J."/>
        </authorList>
    </citation>
    <scope>NUCLEOTIDE SEQUENCE [LARGE SCALE GENOMIC DNA]</scope>
    <source>
        <strain evidence="4">CGMCC 4.7396</strain>
    </source>
</reference>
<keyword evidence="4" id="KW-1185">Reference proteome</keyword>
<feature type="compositionally biased region" description="Basic and acidic residues" evidence="1">
    <location>
        <begin position="156"/>
        <end position="176"/>
    </location>
</feature>